<dbReference type="InterPro" id="IPR037171">
    <property type="entry name" value="NagB/RpiA_transferase-like"/>
</dbReference>
<dbReference type="PANTHER" id="PTHR43293">
    <property type="entry name" value="ACETATE COA-TRANSFERASE YDIF"/>
    <property type="match status" value="1"/>
</dbReference>
<dbReference type="PANTHER" id="PTHR43293:SF3">
    <property type="entry name" value="CHOLESTEROL RING-CLEAVING HYDROLASE IPDB SUBUNIT"/>
    <property type="match status" value="1"/>
</dbReference>
<keyword evidence="3" id="KW-1185">Reference proteome</keyword>
<dbReference type="Pfam" id="PF01144">
    <property type="entry name" value="CoA_trans"/>
    <property type="match status" value="1"/>
</dbReference>
<evidence type="ECO:0000313" key="2">
    <source>
        <dbReference type="EMBL" id="OZM72083.1"/>
    </source>
</evidence>
<dbReference type="Proteomes" id="UP000242444">
    <property type="component" value="Unassembled WGS sequence"/>
</dbReference>
<sequence>MTPQIPAGFTIPANEGAAVLTSLGAAVATHIRPHDVVHVAYSDARPNAALHEIVRQWAGKDPRLTLVTAGLVSSQHALVETGVVTKVIASFAGENLPTPRPNRAFQRAVADGRVEVESWSLWSLTARLMAGALGVPHLPVRSLVGSDMANDLRGKGFRELSDEDGETYGAVSPLRPDVVLLHAVAADRAGNVVMSAPYGEGAWGALAAKRGVIVSAERIVDTAAIREHAYLVRIPAHTVLAVCEVPFGSHPYGLYNPAFPGVADYVEDEAFVGEAFGASRSAEGFRAWIDEWILGTADHAAYLHRLGERRLGALRAAADPPHGQEEPAVTGGHTRAEAMIVTASRVIADRIRDGGHHAVLAGVGQANLAAWLAVTELKRTGADVELMAEIGMFGYRPRPGEPFIFAKRNLPTCTMLTDVATVLGAFVGGPATRSFGVIGAAQIDQAGDINSTWSADGQYLVGSGGANDVANADEVLVTVDHRRSRLVRKVPFVTCPGRAVRTVVTPAAVFERDPDRFVLTGIVGTPGPGGVREAVAAIRAECEWEFEVAAEPAVHPVPGAEELRALRLFDPRRHFLGRLGTETSETRRNAS</sequence>
<protein>
    <submittedName>
        <fullName evidence="2">Glutaconate CoA-transferase</fullName>
    </submittedName>
</protein>
<proteinExistence type="inferred from homology"/>
<dbReference type="OrthoDB" id="3369756at2"/>
<accession>A0A263D0X4</accession>
<keyword evidence="2" id="KW-0808">Transferase</keyword>
<dbReference type="GO" id="GO:0008410">
    <property type="term" value="F:CoA-transferase activity"/>
    <property type="evidence" value="ECO:0007669"/>
    <property type="project" value="InterPro"/>
</dbReference>
<dbReference type="EMBL" id="NKYE01000009">
    <property type="protein sequence ID" value="OZM72083.1"/>
    <property type="molecule type" value="Genomic_DNA"/>
</dbReference>
<dbReference type="RefSeq" id="WP_094863654.1">
    <property type="nucleotide sequence ID" value="NZ_NKYE01000009.1"/>
</dbReference>
<organism evidence="2 3">
    <name type="scientific">Amycolatopsis antarctica</name>
    <dbReference type="NCBI Taxonomy" id="1854586"/>
    <lineage>
        <taxon>Bacteria</taxon>
        <taxon>Bacillati</taxon>
        <taxon>Actinomycetota</taxon>
        <taxon>Actinomycetes</taxon>
        <taxon>Pseudonocardiales</taxon>
        <taxon>Pseudonocardiaceae</taxon>
        <taxon>Amycolatopsis</taxon>
    </lineage>
</organism>
<dbReference type="Gene3D" id="3.40.1080.10">
    <property type="entry name" value="Glutaconate Coenzyme A-transferase"/>
    <property type="match status" value="2"/>
</dbReference>
<dbReference type="InterPro" id="IPR004165">
    <property type="entry name" value="CoA_trans_fam_I"/>
</dbReference>
<gene>
    <name evidence="2" type="ORF">CFN78_16185</name>
</gene>
<dbReference type="SUPFAM" id="SSF100950">
    <property type="entry name" value="NagB/RpiA/CoA transferase-like"/>
    <property type="match status" value="2"/>
</dbReference>
<dbReference type="Gene3D" id="3.30.30.40">
    <property type="match status" value="1"/>
</dbReference>
<dbReference type="AlphaFoldDB" id="A0A263D0X4"/>
<reference evidence="2 3" key="1">
    <citation type="submission" date="2017-07" db="EMBL/GenBank/DDBJ databases">
        <title>Amycolatopsis antarcticus sp. nov., isolated from the surface of an Antarcticus brown macroalga.</title>
        <authorList>
            <person name="Wang J."/>
            <person name="Leiva S."/>
            <person name="Huang J."/>
            <person name="Huang Y."/>
        </authorList>
    </citation>
    <scope>NUCLEOTIDE SEQUENCE [LARGE SCALE GENOMIC DNA]</scope>
    <source>
        <strain evidence="2 3">AU-G6</strain>
    </source>
</reference>
<dbReference type="InParanoid" id="A0A263D0X4"/>
<name>A0A263D0X4_9PSEU</name>
<dbReference type="SMART" id="SM00882">
    <property type="entry name" value="CoA_trans"/>
    <property type="match status" value="1"/>
</dbReference>
<evidence type="ECO:0000313" key="3">
    <source>
        <dbReference type="Proteomes" id="UP000242444"/>
    </source>
</evidence>
<comment type="similarity">
    <text evidence="1">Belongs to the 3-oxoacid CoA-transferase subunit B family.</text>
</comment>
<comment type="caution">
    <text evidence="2">The sequence shown here is derived from an EMBL/GenBank/DDBJ whole genome shotgun (WGS) entry which is preliminary data.</text>
</comment>
<evidence type="ECO:0000256" key="1">
    <source>
        <dbReference type="ARBA" id="ARBA00007047"/>
    </source>
</evidence>